<feature type="compositionally biased region" description="Polar residues" evidence="2">
    <location>
        <begin position="393"/>
        <end position="403"/>
    </location>
</feature>
<dbReference type="InterPro" id="IPR006076">
    <property type="entry name" value="FAD-dep_OxRdtase"/>
</dbReference>
<name>A0A7X5TT96_9MICO</name>
<dbReference type="Proteomes" id="UP000541033">
    <property type="component" value="Unassembled WGS sequence"/>
</dbReference>
<accession>A0A7X5TT96</accession>
<sequence>MIEHHDLVIVGAGIIGLAAAFEAVEAGLSVRIFDTTPVDGASFAAAGMIAPTFEAAFGEHALMRLNVASAQLWPEFARRIAPNDDLGFRALGTLTVAFDSGDLAEARRLHALHLEWGLKSELMNSAQVRERMPLAGPRIAGGLWAPDDHQINPRRVCEALIEALARRGCAVERHAVVSLEPSALEPSALEPSALEPSSFVSPGRWAGVSGVRLDDGSTVTAQRVLLAAGWQTGKLVADIPDVELPTRPVKGEVVRLNVTDQPWLNCGFTVRGLVQGRPVYIVPRADGEVVVGATTAELPDDRQPSAGAMFGLLRDARAIMPGLDEAAVREFTARARPGSPDNLPMIGPLLDGSLLVATGHYRHGILLAAVTALLLRRVFAATPERDADPASGTEPTTAQRSDSATTADEAEIAEACRADRFSPASASSGEQGDTK</sequence>
<dbReference type="PANTHER" id="PTHR13847:SF289">
    <property type="entry name" value="GLYCINE OXIDASE"/>
    <property type="match status" value="1"/>
</dbReference>
<evidence type="ECO:0000256" key="2">
    <source>
        <dbReference type="SAM" id="MobiDB-lite"/>
    </source>
</evidence>
<dbReference type="Gene3D" id="3.30.9.10">
    <property type="entry name" value="D-Amino Acid Oxidase, subunit A, domain 2"/>
    <property type="match status" value="1"/>
</dbReference>
<dbReference type="PANTHER" id="PTHR13847">
    <property type="entry name" value="SARCOSINE DEHYDROGENASE-RELATED"/>
    <property type="match status" value="1"/>
</dbReference>
<evidence type="ECO:0000313" key="4">
    <source>
        <dbReference type="EMBL" id="NIH53063.1"/>
    </source>
</evidence>
<gene>
    <name evidence="4" type="ORF">FHX76_000931</name>
</gene>
<protein>
    <submittedName>
        <fullName evidence="4">Glycine oxidase</fullName>
        <ecNumber evidence="4">1.4.3.19</ecNumber>
    </submittedName>
</protein>
<dbReference type="Gene3D" id="3.50.50.60">
    <property type="entry name" value="FAD/NAD(P)-binding domain"/>
    <property type="match status" value="1"/>
</dbReference>
<dbReference type="EC" id="1.4.3.19" evidence="4"/>
<dbReference type="EMBL" id="JAAMOX010000001">
    <property type="protein sequence ID" value="NIH53063.1"/>
    <property type="molecule type" value="Genomic_DNA"/>
</dbReference>
<feature type="region of interest" description="Disordered" evidence="2">
    <location>
        <begin position="385"/>
        <end position="435"/>
    </location>
</feature>
<reference evidence="4 5" key="1">
    <citation type="submission" date="2020-02" db="EMBL/GenBank/DDBJ databases">
        <title>Sequencing the genomes of 1000 actinobacteria strains.</title>
        <authorList>
            <person name="Klenk H.-P."/>
        </authorList>
    </citation>
    <scope>NUCLEOTIDE SEQUENCE [LARGE SCALE GENOMIC DNA]</scope>
    <source>
        <strain evidence="4 5">DSM 27960</strain>
    </source>
</reference>
<dbReference type="Pfam" id="PF01266">
    <property type="entry name" value="DAO"/>
    <property type="match status" value="1"/>
</dbReference>
<dbReference type="InterPro" id="IPR036188">
    <property type="entry name" value="FAD/NAD-bd_sf"/>
</dbReference>
<dbReference type="SUPFAM" id="SSF51905">
    <property type="entry name" value="FAD/NAD(P)-binding domain"/>
    <property type="match status" value="1"/>
</dbReference>
<feature type="compositionally biased region" description="Polar residues" evidence="2">
    <location>
        <begin position="424"/>
        <end position="435"/>
    </location>
</feature>
<keyword evidence="5" id="KW-1185">Reference proteome</keyword>
<feature type="domain" description="FAD dependent oxidoreductase" evidence="3">
    <location>
        <begin position="6"/>
        <end position="375"/>
    </location>
</feature>
<evidence type="ECO:0000259" key="3">
    <source>
        <dbReference type="Pfam" id="PF01266"/>
    </source>
</evidence>
<dbReference type="SUPFAM" id="SSF54373">
    <property type="entry name" value="FAD-linked reductases, C-terminal domain"/>
    <property type="match status" value="1"/>
</dbReference>
<organism evidence="4 5">
    <name type="scientific">Lysinibacter cavernae</name>
    <dbReference type="NCBI Taxonomy" id="1640652"/>
    <lineage>
        <taxon>Bacteria</taxon>
        <taxon>Bacillati</taxon>
        <taxon>Actinomycetota</taxon>
        <taxon>Actinomycetes</taxon>
        <taxon>Micrococcales</taxon>
        <taxon>Microbacteriaceae</taxon>
        <taxon>Lysinibacter</taxon>
    </lineage>
</organism>
<dbReference type="AlphaFoldDB" id="A0A7X5TT96"/>
<keyword evidence="1 4" id="KW-0560">Oxidoreductase</keyword>
<proteinExistence type="predicted"/>
<evidence type="ECO:0000313" key="5">
    <source>
        <dbReference type="Proteomes" id="UP000541033"/>
    </source>
</evidence>
<comment type="caution">
    <text evidence="4">The sequence shown here is derived from an EMBL/GenBank/DDBJ whole genome shotgun (WGS) entry which is preliminary data.</text>
</comment>
<dbReference type="GO" id="GO:0005737">
    <property type="term" value="C:cytoplasm"/>
    <property type="evidence" value="ECO:0007669"/>
    <property type="project" value="TreeGrafter"/>
</dbReference>
<evidence type="ECO:0000256" key="1">
    <source>
        <dbReference type="ARBA" id="ARBA00023002"/>
    </source>
</evidence>
<dbReference type="RefSeq" id="WP_167148373.1">
    <property type="nucleotide sequence ID" value="NZ_JAAMOX010000001.1"/>
</dbReference>
<dbReference type="GO" id="GO:0043799">
    <property type="term" value="F:glycine oxidase activity"/>
    <property type="evidence" value="ECO:0007669"/>
    <property type="project" value="UniProtKB-EC"/>
</dbReference>